<feature type="domain" description="Vps53 N-terminal" evidence="6">
    <location>
        <begin position="26"/>
        <end position="140"/>
    </location>
</feature>
<evidence type="ECO:0000256" key="5">
    <source>
        <dbReference type="SAM" id="Phobius"/>
    </source>
</evidence>
<evidence type="ECO:0000256" key="2">
    <source>
        <dbReference type="ARBA" id="ARBA00022692"/>
    </source>
</evidence>
<feature type="transmembrane region" description="Helical" evidence="5">
    <location>
        <begin position="203"/>
        <end position="223"/>
    </location>
</feature>
<sequence length="505" mass="55045">MQVVLERNIVSLCIQLGIAKHAPTTQASWYTDLLLKDYRNIFRNSTDVGGLDNVSRRYAWLKRILKTYDDEHSQIFPMSWNVAEALCDKFCLETKKDLESVLIKLGATVDSKIMLQALQQTIDFESKLGMRFGSRCKSPELATASPTDPQADDDTTPLCPRIAKARCSPSVYGLCLILCIVVLWTSSSFATRHIYDSGFSKPYFLTFANTASFALYLLPALYCSRPHRYKRLSDDENAPDTDDAHNGPCRVPLPLVAVHVVDEPLPPLGVNRTALASLLFALLWFCANYSQAASIKFTPVGTSTVCSSTSGLFTYVIGLALRVPGERFSALRSIGVLGSLVGVALVSMADTPLGSAPQWDEVVGDGLALVGALSYAVYSILLKRLGSRYFVNPFWFFGFVGAFSIVLYVPGFVVLDGTGFEVFELPSARVLGIVVLNAFLGTFLSDFIWMQAVIATSATQVTVGLTLTIPLASVGDVIVQGRALPWMYIIGAILCVSGFVAVAQE</sequence>
<dbReference type="PANTHER" id="PTHR23051">
    <property type="entry name" value="SOLUTE CARRIER FAMILY 35, MEMBER F5"/>
    <property type="match status" value="1"/>
</dbReference>
<name>A0A507C8B3_9FUNG</name>
<evidence type="ECO:0000256" key="4">
    <source>
        <dbReference type="ARBA" id="ARBA00023136"/>
    </source>
</evidence>
<evidence type="ECO:0000256" key="1">
    <source>
        <dbReference type="ARBA" id="ARBA00004141"/>
    </source>
</evidence>
<feature type="transmembrane region" description="Helical" evidence="5">
    <location>
        <begin position="333"/>
        <end position="350"/>
    </location>
</feature>
<keyword evidence="4 5" id="KW-0472">Membrane</keyword>
<feature type="transmembrane region" description="Helical" evidence="5">
    <location>
        <begin position="427"/>
        <end position="449"/>
    </location>
</feature>
<dbReference type="GO" id="GO:0000329">
    <property type="term" value="C:fungal-type vacuole membrane"/>
    <property type="evidence" value="ECO:0007669"/>
    <property type="project" value="TreeGrafter"/>
</dbReference>
<dbReference type="AlphaFoldDB" id="A0A507C8B3"/>
<evidence type="ECO:0000259" key="6">
    <source>
        <dbReference type="Pfam" id="PF04100"/>
    </source>
</evidence>
<dbReference type="PANTHER" id="PTHR23051:SF0">
    <property type="entry name" value="SOLUTE CARRIER FAMILY 35 MEMBER F5"/>
    <property type="match status" value="1"/>
</dbReference>
<comment type="caution">
    <text evidence="7">The sequence shown here is derived from an EMBL/GenBank/DDBJ whole genome shotgun (WGS) entry which is preliminary data.</text>
</comment>
<feature type="transmembrane region" description="Helical" evidence="5">
    <location>
        <begin position="300"/>
        <end position="321"/>
    </location>
</feature>
<protein>
    <recommendedName>
        <fullName evidence="6">Vps53 N-terminal domain-containing protein</fullName>
    </recommendedName>
</protein>
<dbReference type="InterPro" id="IPR007234">
    <property type="entry name" value="Vps53_N"/>
</dbReference>
<dbReference type="Pfam" id="PF04100">
    <property type="entry name" value="Vps53_N"/>
    <property type="match status" value="1"/>
</dbReference>
<feature type="transmembrane region" description="Helical" evidence="5">
    <location>
        <begin position="485"/>
        <end position="503"/>
    </location>
</feature>
<dbReference type="EMBL" id="QEAM01000633">
    <property type="protein sequence ID" value="TPX37830.1"/>
    <property type="molecule type" value="Genomic_DNA"/>
</dbReference>
<reference evidence="7 8" key="1">
    <citation type="journal article" date="2019" name="Sci. Rep.">
        <title>Comparative genomics of chytrid fungi reveal insights into the obligate biotrophic and pathogenic lifestyle of Synchytrium endobioticum.</title>
        <authorList>
            <person name="van de Vossenberg B.T.L.H."/>
            <person name="Warris S."/>
            <person name="Nguyen H.D.T."/>
            <person name="van Gent-Pelzer M.P.E."/>
            <person name="Joly D.L."/>
            <person name="van de Geest H.C."/>
            <person name="Bonants P.J.M."/>
            <person name="Smith D.S."/>
            <person name="Levesque C.A."/>
            <person name="van der Lee T.A.J."/>
        </authorList>
    </citation>
    <scope>NUCLEOTIDE SEQUENCE [LARGE SCALE GENOMIC DNA]</scope>
    <source>
        <strain evidence="7 8">LEV6574</strain>
    </source>
</reference>
<keyword evidence="3 5" id="KW-1133">Transmembrane helix</keyword>
<dbReference type="VEuPathDB" id="FungiDB:SeMB42_g04691"/>
<dbReference type="OrthoDB" id="1436450at2759"/>
<proteinExistence type="predicted"/>
<accession>A0A507C8B3</accession>
<gene>
    <name evidence="7" type="ORF">SeLEV6574_g07855</name>
</gene>
<feature type="transmembrane region" description="Helical" evidence="5">
    <location>
        <begin position="171"/>
        <end position="191"/>
    </location>
</feature>
<evidence type="ECO:0000313" key="7">
    <source>
        <dbReference type="EMBL" id="TPX37830.1"/>
    </source>
</evidence>
<keyword evidence="2 5" id="KW-0812">Transmembrane</keyword>
<feature type="transmembrane region" description="Helical" evidence="5">
    <location>
        <begin position="362"/>
        <end position="382"/>
    </location>
</feature>
<dbReference type="InterPro" id="IPR037185">
    <property type="entry name" value="EmrE-like"/>
</dbReference>
<organism evidence="7 8">
    <name type="scientific">Synchytrium endobioticum</name>
    <dbReference type="NCBI Taxonomy" id="286115"/>
    <lineage>
        <taxon>Eukaryota</taxon>
        <taxon>Fungi</taxon>
        <taxon>Fungi incertae sedis</taxon>
        <taxon>Chytridiomycota</taxon>
        <taxon>Chytridiomycota incertae sedis</taxon>
        <taxon>Chytridiomycetes</taxon>
        <taxon>Synchytriales</taxon>
        <taxon>Synchytriaceae</taxon>
        <taxon>Synchytrium</taxon>
    </lineage>
</organism>
<evidence type="ECO:0000256" key="3">
    <source>
        <dbReference type="ARBA" id="ARBA00022989"/>
    </source>
</evidence>
<evidence type="ECO:0000313" key="8">
    <source>
        <dbReference type="Proteomes" id="UP000320475"/>
    </source>
</evidence>
<feature type="transmembrane region" description="Helical" evidence="5">
    <location>
        <begin position="461"/>
        <end position="479"/>
    </location>
</feature>
<dbReference type="Proteomes" id="UP000320475">
    <property type="component" value="Unassembled WGS sequence"/>
</dbReference>
<feature type="transmembrane region" description="Helical" evidence="5">
    <location>
        <begin position="274"/>
        <end position="294"/>
    </location>
</feature>
<dbReference type="SUPFAM" id="SSF103481">
    <property type="entry name" value="Multidrug resistance efflux transporter EmrE"/>
    <property type="match status" value="1"/>
</dbReference>
<comment type="subcellular location">
    <subcellularLocation>
        <location evidence="1">Membrane</location>
        <topology evidence="1">Multi-pass membrane protein</topology>
    </subcellularLocation>
</comment>
<feature type="transmembrane region" description="Helical" evidence="5">
    <location>
        <begin position="394"/>
        <end position="415"/>
    </location>
</feature>